<evidence type="ECO:0000313" key="4">
    <source>
        <dbReference type="EMBL" id="KAK7450620.1"/>
    </source>
</evidence>
<sequence length="357" mass="39686">MSNISEKPLVFVTGASGYIGYEIVYQLLQAGYRVRGAARNAKVERLKTAFEPYVSRSQFEAVDVPDVASGDLKQYLEGVDAVIHTAAPLMGRSDVDTAFRTAVDGSLHVLEESYKLGIKRFAVTGSVASWPSSGPFGDDDWNEQTEEEAKSTKDARTIYVVQKKIGEQAVIKFAREHPDTRITIFCPPYVYGPFAPGFEHIVGPEWKEQVAAGNRVISTAGLIYALLDKNSSYLIAAQPVPYVDVRDLARAHIISLQLDAPNSSLEPLAAPRIFILSPYIPKFGEALQLIREKRPELADRLADVNKVTEVKVDHKQDPTEGLKRVEELLGIRKEEFRTYEQTLLDSVGSLIALEKFW</sequence>
<feature type="domain" description="NAD-dependent epimerase/dehydratase" evidence="3">
    <location>
        <begin position="10"/>
        <end position="258"/>
    </location>
</feature>
<name>A0ABR1J4S0_9AGAR</name>
<evidence type="ECO:0000313" key="5">
    <source>
        <dbReference type="Proteomes" id="UP001498398"/>
    </source>
</evidence>
<reference evidence="4 5" key="1">
    <citation type="submission" date="2024-01" db="EMBL/GenBank/DDBJ databases">
        <title>A draft genome for the cacao thread blight pathogen Marasmiellus scandens.</title>
        <authorList>
            <person name="Baruah I.K."/>
            <person name="Leung J."/>
            <person name="Bukari Y."/>
            <person name="Amoako-Attah I."/>
            <person name="Meinhardt L.W."/>
            <person name="Bailey B.A."/>
            <person name="Cohen S.P."/>
        </authorList>
    </citation>
    <scope>NUCLEOTIDE SEQUENCE [LARGE SCALE GENOMIC DNA]</scope>
    <source>
        <strain evidence="4 5">GH-19</strain>
    </source>
</reference>
<comment type="caution">
    <text evidence="4">The sequence shown here is derived from an EMBL/GenBank/DDBJ whole genome shotgun (WGS) entry which is preliminary data.</text>
</comment>
<dbReference type="Gene3D" id="3.40.50.720">
    <property type="entry name" value="NAD(P)-binding Rossmann-like Domain"/>
    <property type="match status" value="1"/>
</dbReference>
<dbReference type="PANTHER" id="PTHR10366:SF562">
    <property type="entry name" value="ALDEHYDE REDUCTASE II (AFU_ORTHOLOGUE AFUA_1G11360)"/>
    <property type="match status" value="1"/>
</dbReference>
<gene>
    <name evidence="4" type="ORF">VKT23_012930</name>
</gene>
<dbReference type="PANTHER" id="PTHR10366">
    <property type="entry name" value="NAD DEPENDENT EPIMERASE/DEHYDRATASE"/>
    <property type="match status" value="1"/>
</dbReference>
<keyword evidence="1" id="KW-0560">Oxidoreductase</keyword>
<dbReference type="Proteomes" id="UP001498398">
    <property type="component" value="Unassembled WGS sequence"/>
</dbReference>
<dbReference type="InterPro" id="IPR001509">
    <property type="entry name" value="Epimerase_deHydtase"/>
</dbReference>
<evidence type="ECO:0000259" key="3">
    <source>
        <dbReference type="Pfam" id="PF01370"/>
    </source>
</evidence>
<dbReference type="SUPFAM" id="SSF51735">
    <property type="entry name" value="NAD(P)-binding Rossmann-fold domains"/>
    <property type="match status" value="1"/>
</dbReference>
<keyword evidence="5" id="KW-1185">Reference proteome</keyword>
<proteinExistence type="inferred from homology"/>
<organism evidence="4 5">
    <name type="scientific">Marasmiellus scandens</name>
    <dbReference type="NCBI Taxonomy" id="2682957"/>
    <lineage>
        <taxon>Eukaryota</taxon>
        <taxon>Fungi</taxon>
        <taxon>Dikarya</taxon>
        <taxon>Basidiomycota</taxon>
        <taxon>Agaricomycotina</taxon>
        <taxon>Agaricomycetes</taxon>
        <taxon>Agaricomycetidae</taxon>
        <taxon>Agaricales</taxon>
        <taxon>Marasmiineae</taxon>
        <taxon>Omphalotaceae</taxon>
        <taxon>Marasmiellus</taxon>
    </lineage>
</organism>
<evidence type="ECO:0000256" key="1">
    <source>
        <dbReference type="ARBA" id="ARBA00023002"/>
    </source>
</evidence>
<accession>A0ABR1J4S0</accession>
<dbReference type="InterPro" id="IPR050425">
    <property type="entry name" value="NAD(P)_dehydrat-like"/>
</dbReference>
<protein>
    <recommendedName>
        <fullName evidence="3">NAD-dependent epimerase/dehydratase domain-containing protein</fullName>
    </recommendedName>
</protein>
<dbReference type="InterPro" id="IPR036291">
    <property type="entry name" value="NAD(P)-bd_dom_sf"/>
</dbReference>
<dbReference type="EMBL" id="JBANRG010000033">
    <property type="protein sequence ID" value="KAK7450620.1"/>
    <property type="molecule type" value="Genomic_DNA"/>
</dbReference>
<comment type="similarity">
    <text evidence="2">Belongs to the NAD(P)-dependent epimerase/dehydratase family. Dihydroflavonol-4-reductase subfamily.</text>
</comment>
<evidence type="ECO:0000256" key="2">
    <source>
        <dbReference type="ARBA" id="ARBA00023445"/>
    </source>
</evidence>
<dbReference type="Pfam" id="PF01370">
    <property type="entry name" value="Epimerase"/>
    <property type="match status" value="1"/>
</dbReference>